<evidence type="ECO:0000313" key="2">
    <source>
        <dbReference type="Proteomes" id="UP000053841"/>
    </source>
</evidence>
<dbReference type="InterPro" id="IPR002110">
    <property type="entry name" value="Ankyrin_rpt"/>
</dbReference>
<protein>
    <submittedName>
        <fullName evidence="1">Uncharacterized protein</fullName>
    </submittedName>
</protein>
<dbReference type="AlphaFoldDB" id="W6YK64"/>
<dbReference type="SUPFAM" id="SSF48403">
    <property type="entry name" value="Ankyrin repeat"/>
    <property type="match status" value="1"/>
</dbReference>
<reference evidence="1 2" key="1">
    <citation type="journal article" date="2013" name="PLoS Genet.">
        <title>Comparative genome structure, secondary metabolite, and effector coding capacity across Cochliobolus pathogens.</title>
        <authorList>
            <person name="Condon B.J."/>
            <person name="Leng Y."/>
            <person name="Wu D."/>
            <person name="Bushley K.E."/>
            <person name="Ohm R.A."/>
            <person name="Otillar R."/>
            <person name="Martin J."/>
            <person name="Schackwitz W."/>
            <person name="Grimwood J."/>
            <person name="MohdZainudin N."/>
            <person name="Xue C."/>
            <person name="Wang R."/>
            <person name="Manning V.A."/>
            <person name="Dhillon B."/>
            <person name="Tu Z.J."/>
            <person name="Steffenson B.J."/>
            <person name="Salamov A."/>
            <person name="Sun H."/>
            <person name="Lowry S."/>
            <person name="LaButti K."/>
            <person name="Han J."/>
            <person name="Copeland A."/>
            <person name="Lindquist E."/>
            <person name="Barry K."/>
            <person name="Schmutz J."/>
            <person name="Baker S.E."/>
            <person name="Ciuffetti L.M."/>
            <person name="Grigoriev I.V."/>
            <person name="Zhong S."/>
            <person name="Turgeon B.G."/>
        </authorList>
    </citation>
    <scope>NUCLEOTIDE SEQUENCE [LARGE SCALE GENOMIC DNA]</scope>
    <source>
        <strain evidence="1 2">26-R-13</strain>
    </source>
</reference>
<dbReference type="Pfam" id="PF00023">
    <property type="entry name" value="Ank"/>
    <property type="match status" value="1"/>
</dbReference>
<sequence>STATRILLEHGAHVNVRGGEDNWPVISLAASTLLTEDLELIIKNVSDIDAACARGTTALINCADACDIEGLRFLLAHGADVHISSEKYGTALHAAA</sequence>
<proteinExistence type="predicted"/>
<keyword evidence="2" id="KW-1185">Reference proteome</keyword>
<evidence type="ECO:0000313" key="1">
    <source>
        <dbReference type="EMBL" id="EUC38020.1"/>
    </source>
</evidence>
<dbReference type="InterPro" id="IPR036770">
    <property type="entry name" value="Ankyrin_rpt-contain_sf"/>
</dbReference>
<name>W6YK64_COCC2</name>
<dbReference type="Proteomes" id="UP000053841">
    <property type="component" value="Unassembled WGS sequence"/>
</dbReference>
<dbReference type="GeneID" id="19151740"/>
<dbReference type="OrthoDB" id="3673852at2759"/>
<feature type="non-terminal residue" evidence="1">
    <location>
        <position position="1"/>
    </location>
</feature>
<dbReference type="RefSeq" id="XP_007707767.1">
    <property type="nucleotide sequence ID" value="XM_007709577.1"/>
</dbReference>
<dbReference type="EMBL" id="KI964546">
    <property type="protein sequence ID" value="EUC38020.1"/>
    <property type="molecule type" value="Genomic_DNA"/>
</dbReference>
<dbReference type="KEGG" id="bze:COCCADRAFT_84309"/>
<gene>
    <name evidence="1" type="ORF">COCCADRAFT_84309</name>
</gene>
<dbReference type="HOGENOM" id="CLU_2365196_0_0_1"/>
<organism evidence="1 2">
    <name type="scientific">Cochliobolus carbonum (strain 26-R-13)</name>
    <name type="common">Maize leaf spot fungus</name>
    <name type="synonym">Bipolaris zeicola</name>
    <dbReference type="NCBI Taxonomy" id="930089"/>
    <lineage>
        <taxon>Eukaryota</taxon>
        <taxon>Fungi</taxon>
        <taxon>Dikarya</taxon>
        <taxon>Ascomycota</taxon>
        <taxon>Pezizomycotina</taxon>
        <taxon>Dothideomycetes</taxon>
        <taxon>Pleosporomycetidae</taxon>
        <taxon>Pleosporales</taxon>
        <taxon>Pleosporineae</taxon>
        <taxon>Pleosporaceae</taxon>
        <taxon>Bipolaris</taxon>
    </lineage>
</organism>
<dbReference type="Gene3D" id="1.25.40.20">
    <property type="entry name" value="Ankyrin repeat-containing domain"/>
    <property type="match status" value="1"/>
</dbReference>
<accession>W6YK64</accession>